<feature type="compositionally biased region" description="Low complexity" evidence="1">
    <location>
        <begin position="42"/>
        <end position="56"/>
    </location>
</feature>
<dbReference type="EMBL" id="SRLO01001468">
    <property type="protein sequence ID" value="TNN37577.1"/>
    <property type="molecule type" value="Genomic_DNA"/>
</dbReference>
<gene>
    <name evidence="2" type="ORF">EYF80_052250</name>
</gene>
<evidence type="ECO:0000313" key="3">
    <source>
        <dbReference type="Proteomes" id="UP000314294"/>
    </source>
</evidence>
<dbReference type="AlphaFoldDB" id="A0A4Z2F8U6"/>
<protein>
    <submittedName>
        <fullName evidence="2">Uncharacterized protein</fullName>
    </submittedName>
</protein>
<sequence>MTLLSSRREANTRRRFPTLRHCSRLSKSTCSSRESTGRHRVSTWQSNRSNQSTQSTGYLTSRAGEEALDGDCASRGWKGGLHHATHERRHHHKDLEELLLLQLDQVFLQASLSFLLNKPVHLNCPREDVGRHKPTKRQFYIHVSGISSD</sequence>
<accession>A0A4Z2F8U6</accession>
<feature type="region of interest" description="Disordered" evidence="1">
    <location>
        <begin position="27"/>
        <end position="57"/>
    </location>
</feature>
<reference evidence="2 3" key="1">
    <citation type="submission" date="2019-03" db="EMBL/GenBank/DDBJ databases">
        <title>First draft genome of Liparis tanakae, snailfish: a comprehensive survey of snailfish specific genes.</title>
        <authorList>
            <person name="Kim W."/>
            <person name="Song I."/>
            <person name="Jeong J.-H."/>
            <person name="Kim D."/>
            <person name="Kim S."/>
            <person name="Ryu S."/>
            <person name="Song J.Y."/>
            <person name="Lee S.K."/>
        </authorList>
    </citation>
    <scope>NUCLEOTIDE SEQUENCE [LARGE SCALE GENOMIC DNA]</scope>
    <source>
        <tissue evidence="2">Muscle</tissue>
    </source>
</reference>
<organism evidence="2 3">
    <name type="scientific">Liparis tanakae</name>
    <name type="common">Tanaka's snailfish</name>
    <dbReference type="NCBI Taxonomy" id="230148"/>
    <lineage>
        <taxon>Eukaryota</taxon>
        <taxon>Metazoa</taxon>
        <taxon>Chordata</taxon>
        <taxon>Craniata</taxon>
        <taxon>Vertebrata</taxon>
        <taxon>Euteleostomi</taxon>
        <taxon>Actinopterygii</taxon>
        <taxon>Neopterygii</taxon>
        <taxon>Teleostei</taxon>
        <taxon>Neoteleostei</taxon>
        <taxon>Acanthomorphata</taxon>
        <taxon>Eupercaria</taxon>
        <taxon>Perciformes</taxon>
        <taxon>Cottioidei</taxon>
        <taxon>Cottales</taxon>
        <taxon>Liparidae</taxon>
        <taxon>Liparis</taxon>
    </lineage>
</organism>
<proteinExistence type="predicted"/>
<evidence type="ECO:0000256" key="1">
    <source>
        <dbReference type="SAM" id="MobiDB-lite"/>
    </source>
</evidence>
<keyword evidence="3" id="KW-1185">Reference proteome</keyword>
<comment type="caution">
    <text evidence="2">The sequence shown here is derived from an EMBL/GenBank/DDBJ whole genome shotgun (WGS) entry which is preliminary data.</text>
</comment>
<evidence type="ECO:0000313" key="2">
    <source>
        <dbReference type="EMBL" id="TNN37577.1"/>
    </source>
</evidence>
<name>A0A4Z2F8U6_9TELE</name>
<dbReference type="Proteomes" id="UP000314294">
    <property type="component" value="Unassembled WGS sequence"/>
</dbReference>